<keyword evidence="2" id="KW-0539">Nucleus</keyword>
<proteinExistence type="predicted"/>
<organism evidence="5 6">
    <name type="scientific">Ceratopteris richardii</name>
    <name type="common">Triangle waterfern</name>
    <dbReference type="NCBI Taxonomy" id="49495"/>
    <lineage>
        <taxon>Eukaryota</taxon>
        <taxon>Viridiplantae</taxon>
        <taxon>Streptophyta</taxon>
        <taxon>Embryophyta</taxon>
        <taxon>Tracheophyta</taxon>
        <taxon>Polypodiopsida</taxon>
        <taxon>Polypodiidae</taxon>
        <taxon>Polypodiales</taxon>
        <taxon>Pteridineae</taxon>
        <taxon>Pteridaceae</taxon>
        <taxon>Parkerioideae</taxon>
        <taxon>Ceratopteris</taxon>
    </lineage>
</organism>
<feature type="domain" description="DEUBAD" evidence="4">
    <location>
        <begin position="82"/>
        <end position="195"/>
    </location>
</feature>
<dbReference type="EMBL" id="CM035410">
    <property type="protein sequence ID" value="KAH7437058.1"/>
    <property type="molecule type" value="Genomic_DNA"/>
</dbReference>
<evidence type="ECO:0000256" key="3">
    <source>
        <dbReference type="SAM" id="MobiDB-lite"/>
    </source>
</evidence>
<evidence type="ECO:0000256" key="1">
    <source>
        <dbReference type="ARBA" id="ARBA00004123"/>
    </source>
</evidence>
<feature type="compositionally biased region" description="Low complexity" evidence="3">
    <location>
        <begin position="12"/>
        <end position="40"/>
    </location>
</feature>
<evidence type="ECO:0000259" key="4">
    <source>
        <dbReference type="PROSITE" id="PS51916"/>
    </source>
</evidence>
<feature type="region of interest" description="Disordered" evidence="3">
    <location>
        <begin position="781"/>
        <end position="804"/>
    </location>
</feature>
<sequence>MGLFRVIRPARSSSSETTSSSTSTSSSSSNFSSSYSSSSEDSSEVKEQSKRKRITAKPFQILEPCDKNTEICQVGDSLCRLPYELFQIDDLSKVLSVDTWNNCLSDKERRQLCAYLPDWDEAAFQPSMAQLLQGNNINFGSPLVTLMEMLKSGSCSPKAAKYQDALRVLQKIDYYNGLRKYHNDKVTLLHEMQSLWFENPEANHAERMELWHSHMSASGAPVSHIKARYVPTNGRSSLKLTFKKGKSLGAERKLAQVIMEAQPITHGEPRPSSQEYSGLGDSITHGESKKSLSLSRRSRDLDIQLGNHNGIDFKRRKVVSKGFEKQRSLSGTKPNNNDLKANFEKSHILQRRLSDSRVERNNAFRKHREVGYRDKLEYIDPAWQDFSQPTAQDDVGSSSDQEDIMDELLSDEEPLSRKNFRSTRDIKREDMNSSDSSALVRAKSLYRSPEILSSPGAATDFPFSVLRFLSAVRGSLLDSVQQHVLQPQPFHEILRRVQDNPGDVRVFSVSGSLEGLLRGALEVLSSKTIPHMMQGWKPLVAHERFAKGWCWIGPVPTIAFLIDSNGVETDAETWGIPQKMVVRIQDAFISWFHGAQEMLQLLAHLDVPPLPDRPFVSNEEDRFQGLRAQRSLVTISPTTDEMRAYFQQEEAIRYSLQDTVFFYTTACGEKSAVAPLRRLGGKPNSKARDHLVLKSDRPSHVTILYLVRDAAARLPRSLGTRADVAVLLRDSQFIVEDASFSQLSHVVSGALDRLRYERDPCVQFDADRKLWVYLHADREEDDFEGDGTSSTKRSKRGKKDVADGFDISGHDQYFAGDESRDRFPSEADCNSSPASCAGNGDFNYTADTPELFYNHQSNSLASSFPSCLNMQSHLMGWEMYR</sequence>
<dbReference type="InterPro" id="IPR057748">
    <property type="entry name" value="NFRKB_WH_2"/>
</dbReference>
<protein>
    <recommendedName>
        <fullName evidence="4">DEUBAD domain-containing protein</fullName>
    </recommendedName>
</protein>
<dbReference type="GO" id="GO:0031011">
    <property type="term" value="C:Ino80 complex"/>
    <property type="evidence" value="ECO:0007669"/>
    <property type="project" value="InterPro"/>
</dbReference>
<keyword evidence="6" id="KW-1185">Reference proteome</keyword>
<dbReference type="EMBL" id="CM035410">
    <property type="protein sequence ID" value="KAH7437056.1"/>
    <property type="molecule type" value="Genomic_DNA"/>
</dbReference>
<comment type="subcellular location">
    <subcellularLocation>
        <location evidence="1">Nucleus</location>
    </subcellularLocation>
</comment>
<dbReference type="InterPro" id="IPR024867">
    <property type="entry name" value="NFRKB"/>
</dbReference>
<dbReference type="Pfam" id="PF25793">
    <property type="entry name" value="WHD_2nd_NFRKB"/>
    <property type="match status" value="1"/>
</dbReference>
<evidence type="ECO:0000313" key="6">
    <source>
        <dbReference type="Proteomes" id="UP000825935"/>
    </source>
</evidence>
<comment type="caution">
    <text evidence="5">The sequence shown here is derived from an EMBL/GenBank/DDBJ whole genome shotgun (WGS) entry which is preliminary data.</text>
</comment>
<name>A0A8T2UQN1_CERRI</name>
<accession>A0A8T2UQN1</accession>
<dbReference type="PROSITE" id="PS51916">
    <property type="entry name" value="DEUBAD"/>
    <property type="match status" value="1"/>
</dbReference>
<gene>
    <name evidence="5" type="ORF">KP509_05G054400</name>
</gene>
<dbReference type="PANTHER" id="PTHR13052">
    <property type="entry name" value="NFRKB-RELATED"/>
    <property type="match status" value="1"/>
</dbReference>
<feature type="region of interest" description="Disordered" evidence="3">
    <location>
        <begin position="1"/>
        <end position="51"/>
    </location>
</feature>
<feature type="region of interest" description="Disordered" evidence="3">
    <location>
        <begin position="261"/>
        <end position="295"/>
    </location>
</feature>
<dbReference type="CDD" id="cd21865">
    <property type="entry name" value="DEUBAD_NFRKB"/>
    <property type="match status" value="1"/>
</dbReference>
<evidence type="ECO:0000256" key="2">
    <source>
        <dbReference type="ARBA" id="ARBA00023242"/>
    </source>
</evidence>
<dbReference type="Proteomes" id="UP000825935">
    <property type="component" value="Chromosome 5"/>
</dbReference>
<evidence type="ECO:0000313" key="5">
    <source>
        <dbReference type="EMBL" id="KAH7437058.1"/>
    </source>
</evidence>
<reference evidence="5" key="1">
    <citation type="submission" date="2021-08" db="EMBL/GenBank/DDBJ databases">
        <title>WGS assembly of Ceratopteris richardii.</title>
        <authorList>
            <person name="Marchant D.B."/>
            <person name="Chen G."/>
            <person name="Jenkins J."/>
            <person name="Shu S."/>
            <person name="Leebens-Mack J."/>
            <person name="Grimwood J."/>
            <person name="Schmutz J."/>
            <person name="Soltis P."/>
            <person name="Soltis D."/>
            <person name="Chen Z.-H."/>
        </authorList>
    </citation>
    <scope>NUCLEOTIDE SEQUENCE</scope>
    <source>
        <strain evidence="5">Whitten #5841</strain>
        <tissue evidence="5">Leaf</tissue>
    </source>
</reference>
<dbReference type="AlphaFoldDB" id="A0A8T2UQN1"/>
<dbReference type="PANTHER" id="PTHR13052:SF3">
    <property type="entry name" value="NUCLEAR FACTOR RELATED TO KAPPA-B-BINDING PROTEIN"/>
    <property type="match status" value="1"/>
</dbReference>
<dbReference type="OrthoDB" id="70874at2759"/>
<dbReference type="InterPro" id="IPR044867">
    <property type="entry name" value="DEUBAD_dom"/>
</dbReference>